<gene>
    <name evidence="1" type="ORF">ERS852494_01491</name>
</gene>
<accession>A0A174KLB0</accession>
<dbReference type="AlphaFoldDB" id="A0A174KLB0"/>
<dbReference type="InterPro" id="IPR006530">
    <property type="entry name" value="YD"/>
</dbReference>
<evidence type="ECO:0000313" key="1">
    <source>
        <dbReference type="EMBL" id="CUP10375.1"/>
    </source>
</evidence>
<name>A0A174KLB0_9BACE</name>
<dbReference type="STRING" id="47678.ERS852494_01491"/>
<evidence type="ECO:0000313" key="2">
    <source>
        <dbReference type="Proteomes" id="UP000095657"/>
    </source>
</evidence>
<sequence>MKRGIFLSIILGMCLITCIPQVMAQKQSRMEKLLRYLNDNDADKWQKNREKLDDETQTYYSEELALLDVLHQLWNEHSEQAATNYFGCYGKAFQGNFSTICDEEKIQLSDVRNRAEQSIIYILEGSKDKIPFSRAVIDSIRSTDYPADSVMLQRLRDIRELALLECMLKTPTPGTYQTYLAEYPNGKFIAQVNAAENKRLYQLVEKDPSSGNFKAFFDNADMQKFFRDKDSRPYLAEVRSLYDNFLFQHIDNLQKEGNATAIRQIIDDYKHTPYLTAAARTHLDDLEYLSEKADFELLKPAIVNSESLSLLKDFLCTHHYKEFRDQANALRNPFVLQAILATPTSVKYYNQGRLIKSVENDSTGNTSTTYTYNEKGQLTSMLSITEKNGQISNEIQTNRLYDPQGHCIFEVKTNPKTKTDIYRQTRRIGADGSIESDSLKYTDGRFAVSTYNKQGQLTETKEYNKNGELQAYKANKYDEKGRLTESQHQNLLFANVPDQILSQKESYEYDKYGYLTRIVYQRITGNNQKTSGYLTCLYDDYGNRIDGNSYYEYDNTGQWIYRAERDNPKETERVQYIYK</sequence>
<dbReference type="RefSeq" id="WP_055170920.1">
    <property type="nucleotide sequence ID" value="NZ_CP081920.1"/>
</dbReference>
<dbReference type="NCBIfam" id="TIGR01643">
    <property type="entry name" value="YD_repeat_2x"/>
    <property type="match status" value="1"/>
</dbReference>
<dbReference type="EMBL" id="CZAI01000003">
    <property type="protein sequence ID" value="CUP10375.1"/>
    <property type="molecule type" value="Genomic_DNA"/>
</dbReference>
<protein>
    <submittedName>
        <fullName evidence="1">Uncharacterized protein</fullName>
    </submittedName>
</protein>
<dbReference type="Proteomes" id="UP000095657">
    <property type="component" value="Unassembled WGS sequence"/>
</dbReference>
<dbReference type="Gene3D" id="2.180.10.10">
    <property type="entry name" value="RHS repeat-associated core"/>
    <property type="match status" value="1"/>
</dbReference>
<reference evidence="1 2" key="1">
    <citation type="submission" date="2015-09" db="EMBL/GenBank/DDBJ databases">
        <authorList>
            <consortium name="Pathogen Informatics"/>
        </authorList>
    </citation>
    <scope>NUCLEOTIDE SEQUENCE [LARGE SCALE GENOMIC DNA]</scope>
    <source>
        <strain evidence="1 2">2789STDY5834880</strain>
    </source>
</reference>
<organism evidence="1 2">
    <name type="scientific">Bacteroides caccae</name>
    <dbReference type="NCBI Taxonomy" id="47678"/>
    <lineage>
        <taxon>Bacteria</taxon>
        <taxon>Pseudomonadati</taxon>
        <taxon>Bacteroidota</taxon>
        <taxon>Bacteroidia</taxon>
        <taxon>Bacteroidales</taxon>
        <taxon>Bacteroidaceae</taxon>
        <taxon>Bacteroides</taxon>
    </lineage>
</organism>
<proteinExistence type="predicted"/>